<feature type="compositionally biased region" description="Polar residues" evidence="4">
    <location>
        <begin position="533"/>
        <end position="546"/>
    </location>
</feature>
<comment type="similarity">
    <text evidence="1 3">Belongs to the ETS family.</text>
</comment>
<evidence type="ECO:0000259" key="5">
    <source>
        <dbReference type="PROSITE" id="PS50061"/>
    </source>
</evidence>
<dbReference type="AlphaFoldDB" id="A0A8S4P0H1"/>
<reference evidence="7" key="1">
    <citation type="submission" date="2022-03" db="EMBL/GenBank/DDBJ databases">
        <authorList>
            <person name="Martin C."/>
        </authorList>
    </citation>
    <scope>NUCLEOTIDE SEQUENCE</scope>
</reference>
<dbReference type="EMBL" id="CAIIXF020000006">
    <property type="protein sequence ID" value="CAH1786465.1"/>
    <property type="molecule type" value="Genomic_DNA"/>
</dbReference>
<feature type="region of interest" description="Disordered" evidence="4">
    <location>
        <begin position="114"/>
        <end position="153"/>
    </location>
</feature>
<feature type="compositionally biased region" description="Polar residues" evidence="4">
    <location>
        <begin position="698"/>
        <end position="715"/>
    </location>
</feature>
<dbReference type="GO" id="GO:0043565">
    <property type="term" value="F:sequence-specific DNA binding"/>
    <property type="evidence" value="ECO:0007669"/>
    <property type="project" value="InterPro"/>
</dbReference>
<dbReference type="PANTHER" id="PTHR11849:SF201">
    <property type="entry name" value="ETS DNA-BINDING PROTEIN POKKURI"/>
    <property type="match status" value="1"/>
</dbReference>
<dbReference type="OrthoDB" id="10042983at2759"/>
<dbReference type="PROSITE" id="PS00346">
    <property type="entry name" value="ETS_DOMAIN_2"/>
    <property type="match status" value="1"/>
</dbReference>
<dbReference type="Pfam" id="PF02198">
    <property type="entry name" value="SAM_PNT"/>
    <property type="match status" value="1"/>
</dbReference>
<evidence type="ECO:0000313" key="8">
    <source>
        <dbReference type="Proteomes" id="UP000749559"/>
    </source>
</evidence>
<proteinExistence type="inferred from homology"/>
<dbReference type="Gene3D" id="1.10.150.50">
    <property type="entry name" value="Transcription Factor, Ets-1"/>
    <property type="match status" value="1"/>
</dbReference>
<feature type="compositionally biased region" description="Low complexity" evidence="4">
    <location>
        <begin position="134"/>
        <end position="151"/>
    </location>
</feature>
<evidence type="ECO:0000256" key="1">
    <source>
        <dbReference type="ARBA" id="ARBA00005562"/>
    </source>
</evidence>
<feature type="domain" description="ETS" evidence="5">
    <location>
        <begin position="425"/>
        <end position="507"/>
    </location>
</feature>
<dbReference type="InterPro" id="IPR046328">
    <property type="entry name" value="ETS_fam"/>
</dbReference>
<dbReference type="InterPro" id="IPR036390">
    <property type="entry name" value="WH_DNA-bd_sf"/>
</dbReference>
<feature type="region of interest" description="Disordered" evidence="4">
    <location>
        <begin position="201"/>
        <end position="222"/>
    </location>
</feature>
<dbReference type="Proteomes" id="UP000749559">
    <property type="component" value="Unassembled WGS sequence"/>
</dbReference>
<sequence>MLEVYSVMMPNQFPFPWQQGLFPLATTGDVYSHIKQSKIEHDPHHWTKDDVILWLKKCARNYAIDEISPEKFNMNGYALCMLTKEDFLTRSPHGDLLYNTLQETLKNLQEVQGLTPNSAHSPLSSMPPRHIFRPPELLSPPLRLPSSPNSPMLAQRGIIHNTLISPPIRQNSDKPPALYIPLRRHSSSSIHSPGIDLSCRRSPLALSPGQRSDYGPGDGDLRDRNIELDLQVQHIRESKRSPNFDPRGQSDHLDHFQPGPGSHIYQQLHSPPNSIRGLHIAEHGPSATRDLHIAEQGHSAWRIIKGNSPQHSPSSSPNWKKRFDMYPLIAPTPTGSNETFDRNSYEVKRKGYDVPYGPCEFKSRDSNSSQQNLELEAPGDLIIDDMRSTHQIAPGVSLSQADVELFQRLIHDKKLLEPLKGVECKLLWEFLSIMLDRPDLYHEFVVWEDKSDLTFRIINPTGLGFLWGIQKNRTTMTYEKLSRALRYYYKMGIIQKVPQKRLTYKFLKKPSEIVKGQRGAKPYAQRLKLLRQQNAAANQTGPSENSENIKQEESEQDIETETGGSVSDPELSSNSSTSISENDALKSGLINTDEISEPMDYSLTESSRYQKQSVIVAGPQRSNKKTFPSPFLMDTDIDHHTHNDRHKRNANVETNQKCVTSSTHDRDNEMENADSDEVFLNGHNSLTIDESKNELRPSVTSSNFEGASSESEPEI</sequence>
<feature type="compositionally biased region" description="Basic and acidic residues" evidence="4">
    <location>
        <begin position="234"/>
        <end position="255"/>
    </location>
</feature>
<dbReference type="SUPFAM" id="SSF47769">
    <property type="entry name" value="SAM/Pointed domain"/>
    <property type="match status" value="1"/>
</dbReference>
<dbReference type="SMART" id="SM00413">
    <property type="entry name" value="ETS"/>
    <property type="match status" value="1"/>
</dbReference>
<dbReference type="PROSITE" id="PS50061">
    <property type="entry name" value="ETS_DOMAIN_3"/>
    <property type="match status" value="1"/>
</dbReference>
<dbReference type="InterPro" id="IPR003118">
    <property type="entry name" value="Pointed_dom"/>
</dbReference>
<keyword evidence="2 3" id="KW-0238">DNA-binding</keyword>
<evidence type="ECO:0000259" key="6">
    <source>
        <dbReference type="PROSITE" id="PS51433"/>
    </source>
</evidence>
<dbReference type="InterPro" id="IPR036388">
    <property type="entry name" value="WH-like_DNA-bd_sf"/>
</dbReference>
<evidence type="ECO:0000313" key="7">
    <source>
        <dbReference type="EMBL" id="CAH1786465.1"/>
    </source>
</evidence>
<keyword evidence="8" id="KW-1185">Reference proteome</keyword>
<feature type="region of interest" description="Disordered" evidence="4">
    <location>
        <begin position="657"/>
        <end position="715"/>
    </location>
</feature>
<comment type="caution">
    <text evidence="7">The sequence shown here is derived from an EMBL/GenBank/DDBJ whole genome shotgun (WGS) entry which is preliminary data.</text>
</comment>
<feature type="region of interest" description="Disordered" evidence="4">
    <location>
        <begin position="533"/>
        <end position="593"/>
    </location>
</feature>
<comment type="subcellular location">
    <subcellularLocation>
        <location evidence="3">Nucleus</location>
    </subcellularLocation>
</comment>
<dbReference type="InterPro" id="IPR000418">
    <property type="entry name" value="Ets_dom"/>
</dbReference>
<dbReference type="PROSITE" id="PS51433">
    <property type="entry name" value="PNT"/>
    <property type="match status" value="1"/>
</dbReference>
<keyword evidence="3" id="KW-0539">Nucleus</keyword>
<dbReference type="GO" id="GO:0030154">
    <property type="term" value="P:cell differentiation"/>
    <property type="evidence" value="ECO:0007669"/>
    <property type="project" value="TreeGrafter"/>
</dbReference>
<name>A0A8S4P0H1_OWEFU</name>
<dbReference type="InterPro" id="IPR013761">
    <property type="entry name" value="SAM/pointed_sf"/>
</dbReference>
<dbReference type="Pfam" id="PF00178">
    <property type="entry name" value="Ets"/>
    <property type="match status" value="1"/>
</dbReference>
<evidence type="ECO:0000256" key="4">
    <source>
        <dbReference type="SAM" id="MobiDB-lite"/>
    </source>
</evidence>
<dbReference type="Gene3D" id="1.10.10.10">
    <property type="entry name" value="Winged helix-like DNA-binding domain superfamily/Winged helix DNA-binding domain"/>
    <property type="match status" value="1"/>
</dbReference>
<organism evidence="7 8">
    <name type="scientific">Owenia fusiformis</name>
    <name type="common">Polychaete worm</name>
    <dbReference type="NCBI Taxonomy" id="6347"/>
    <lineage>
        <taxon>Eukaryota</taxon>
        <taxon>Metazoa</taxon>
        <taxon>Spiralia</taxon>
        <taxon>Lophotrochozoa</taxon>
        <taxon>Annelida</taxon>
        <taxon>Polychaeta</taxon>
        <taxon>Sedentaria</taxon>
        <taxon>Canalipalpata</taxon>
        <taxon>Sabellida</taxon>
        <taxon>Oweniida</taxon>
        <taxon>Oweniidae</taxon>
        <taxon>Owenia</taxon>
    </lineage>
</organism>
<evidence type="ECO:0000256" key="3">
    <source>
        <dbReference type="RuleBase" id="RU004019"/>
    </source>
</evidence>
<dbReference type="SUPFAM" id="SSF46785">
    <property type="entry name" value="Winged helix' DNA-binding domain"/>
    <property type="match status" value="1"/>
</dbReference>
<dbReference type="GO" id="GO:0000981">
    <property type="term" value="F:DNA-binding transcription factor activity, RNA polymerase II-specific"/>
    <property type="evidence" value="ECO:0007669"/>
    <property type="project" value="TreeGrafter"/>
</dbReference>
<gene>
    <name evidence="7" type="ORF">OFUS_LOCUS12357</name>
</gene>
<feature type="region of interest" description="Disordered" evidence="4">
    <location>
        <begin position="234"/>
        <end position="260"/>
    </location>
</feature>
<evidence type="ECO:0000256" key="2">
    <source>
        <dbReference type="ARBA" id="ARBA00023125"/>
    </source>
</evidence>
<dbReference type="PANTHER" id="PTHR11849">
    <property type="entry name" value="ETS"/>
    <property type="match status" value="1"/>
</dbReference>
<feature type="compositionally biased region" description="Polar residues" evidence="4">
    <location>
        <begin position="114"/>
        <end position="124"/>
    </location>
</feature>
<dbReference type="PRINTS" id="PR00454">
    <property type="entry name" value="ETSDOMAIN"/>
</dbReference>
<protein>
    <submittedName>
        <fullName evidence="7">Uncharacterized protein</fullName>
    </submittedName>
</protein>
<dbReference type="SMART" id="SM00251">
    <property type="entry name" value="SAM_PNT"/>
    <property type="match status" value="1"/>
</dbReference>
<accession>A0A8S4P0H1</accession>
<feature type="domain" description="PNT" evidence="6">
    <location>
        <begin position="25"/>
        <end position="108"/>
    </location>
</feature>
<dbReference type="GO" id="GO:0005634">
    <property type="term" value="C:nucleus"/>
    <property type="evidence" value="ECO:0007669"/>
    <property type="project" value="UniProtKB-SubCell"/>
</dbReference>